<sequence>MKRTPRQHRGLALLPLSVALALAWPLAHADDEEPDAVESDVQVEAPVYAPGEEPITSEIFHKFTVEGGYGPEGSRLGEDGSSFYNLRYEPSFAWYSPEKRWAKWQVFGRAMLNYSSDENTTGLQEDDERQVEGFSSELREFYVRRNLLWDDPRFAVSVGRQRYYDRFGIWWDDSIESVRFDYNDTFASGFVAVGQKFYYYNSDENSLDPREEDITFAMGEYAYRLDGKNWIGIRTQLQNDHSDNDPEDTEDFRGVRLGLFARGDQIDSPFLSDYHLELATLAGRIETPDTFDNFGRVRQGDSENTRGWALLGEVGKSFPEMTWSPRFSLRAGITDKPDDEFDGFRLNSLQSDRINNPETYSAGAVGSFVRLNMRNLMFYGLGLETRPHDRGHLDLRVSDIYQRNKELGAMSNQDFALRGVGTRRATADRGVGQVFDVTYFWEMFPVAHSGRYLNMHLLVNAGYFNAGDAMKEVGDDSQVSVGVVVRY</sequence>
<keyword evidence="1" id="KW-0732">Signal</keyword>
<feature type="chain" id="PRO_5015520562" evidence="1">
    <location>
        <begin position="30"/>
        <end position="487"/>
    </location>
</feature>
<proteinExistence type="predicted"/>
<reference evidence="3 4" key="1">
    <citation type="submission" date="2018-04" db="EMBL/GenBank/DDBJ databases">
        <title>Pseudomonas sp. nov., isolated from mangrove soil.</title>
        <authorList>
            <person name="Chen C."/>
        </authorList>
    </citation>
    <scope>NUCLEOTIDE SEQUENCE [LARGE SCALE GENOMIC DNA]</scope>
    <source>
        <strain evidence="3 4">TC-11</strain>
    </source>
</reference>
<name>A0A2T5PBU9_9PSED</name>
<accession>A0A2T5PBU9</accession>
<dbReference type="AlphaFoldDB" id="A0A2T5PBU9"/>
<dbReference type="Gene3D" id="2.40.160.100">
    <property type="match status" value="1"/>
</dbReference>
<dbReference type="RefSeq" id="WP_108106277.1">
    <property type="nucleotide sequence ID" value="NZ_QASN01000010.1"/>
</dbReference>
<dbReference type="OrthoDB" id="6751118at2"/>
<comment type="caution">
    <text evidence="3">The sequence shown here is derived from an EMBL/GenBank/DDBJ whole genome shotgun (WGS) entry which is preliminary data.</text>
</comment>
<protein>
    <submittedName>
        <fullName evidence="3">Ion channel protein AlgE</fullName>
    </submittedName>
</protein>
<evidence type="ECO:0000313" key="3">
    <source>
        <dbReference type="EMBL" id="PTU75192.1"/>
    </source>
</evidence>
<keyword evidence="4" id="KW-1185">Reference proteome</keyword>
<organism evidence="3 4">
    <name type="scientific">Pseudomonas mangrovi</name>
    <dbReference type="NCBI Taxonomy" id="2161748"/>
    <lineage>
        <taxon>Bacteria</taxon>
        <taxon>Pseudomonadati</taxon>
        <taxon>Pseudomonadota</taxon>
        <taxon>Gammaproteobacteria</taxon>
        <taxon>Pseudomonadales</taxon>
        <taxon>Pseudomonadaceae</taxon>
        <taxon>Pseudomonas</taxon>
    </lineage>
</organism>
<dbReference type="InterPro" id="IPR053728">
    <property type="entry name" value="Alginate_Permeability_Chnl"/>
</dbReference>
<dbReference type="Proteomes" id="UP000244064">
    <property type="component" value="Unassembled WGS sequence"/>
</dbReference>
<evidence type="ECO:0000259" key="2">
    <source>
        <dbReference type="Pfam" id="PF13372"/>
    </source>
</evidence>
<feature type="signal peptide" evidence="1">
    <location>
        <begin position="1"/>
        <end position="29"/>
    </location>
</feature>
<feature type="domain" description="Alginate export" evidence="2">
    <location>
        <begin position="104"/>
        <end position="478"/>
    </location>
</feature>
<evidence type="ECO:0000313" key="4">
    <source>
        <dbReference type="Proteomes" id="UP000244064"/>
    </source>
</evidence>
<evidence type="ECO:0000256" key="1">
    <source>
        <dbReference type="SAM" id="SignalP"/>
    </source>
</evidence>
<dbReference type="InterPro" id="IPR025388">
    <property type="entry name" value="Alginate_export_dom"/>
</dbReference>
<gene>
    <name evidence="3" type="ORF">DBO85_06060</name>
</gene>
<dbReference type="EMBL" id="QASN01000010">
    <property type="protein sequence ID" value="PTU75192.1"/>
    <property type="molecule type" value="Genomic_DNA"/>
</dbReference>
<dbReference type="Pfam" id="PF13372">
    <property type="entry name" value="Alginate_exp"/>
    <property type="match status" value="1"/>
</dbReference>